<dbReference type="Proteomes" id="UP001321542">
    <property type="component" value="Chromosome"/>
</dbReference>
<accession>A0ABN5VDZ5</accession>
<evidence type="ECO:0000313" key="1">
    <source>
        <dbReference type="EMBL" id="BBC31158.1"/>
    </source>
</evidence>
<dbReference type="EMBL" id="AP018448">
    <property type="protein sequence ID" value="BBC31158.1"/>
    <property type="molecule type" value="Genomic_DNA"/>
</dbReference>
<name>A0ABN5VDZ5_9ACTN</name>
<organism evidence="1 2">
    <name type="scientific">Streptomyces graminofaciens</name>
    <dbReference type="NCBI Taxonomy" id="68212"/>
    <lineage>
        <taxon>Bacteria</taxon>
        <taxon>Bacillati</taxon>
        <taxon>Actinomycetota</taxon>
        <taxon>Actinomycetes</taxon>
        <taxon>Kitasatosporales</taxon>
        <taxon>Streptomycetaceae</taxon>
        <taxon>Streptomyces</taxon>
    </lineage>
</organism>
<sequence length="94" mass="10232">MAMSGTHVQKVSSVGVFIALSMSAWLTGFAEAEEPPPLSPQAVRAAPSETAPAAVRKSRRLIWEGLGVERILNMVNSRRWLREGTPDEGMRNKG</sequence>
<reference evidence="1 2" key="1">
    <citation type="journal article" date="2010" name="ChemBioChem">
        <title>Cloning and characterization of the biosynthetic gene cluster of 16-membered macrolide antibiotic FD-891: involvement of a dual functional cytochrome P450 monooxygenase catalyzing epoxidation and hydroxylation.</title>
        <authorList>
            <person name="Kudo F."/>
            <person name="Motegi A."/>
            <person name="Mizoue K."/>
            <person name="Eguchi T."/>
        </authorList>
    </citation>
    <scope>NUCLEOTIDE SEQUENCE [LARGE SCALE GENOMIC DNA]</scope>
    <source>
        <strain evidence="1 2">A-8890</strain>
    </source>
</reference>
<evidence type="ECO:0000313" key="2">
    <source>
        <dbReference type="Proteomes" id="UP001321542"/>
    </source>
</evidence>
<keyword evidence="2" id="KW-1185">Reference proteome</keyword>
<reference evidence="1 2" key="2">
    <citation type="journal article" date="2023" name="ChemBioChem">
        <title>Acyltransferase Domain Exchange between Two Independent Type I Polyketide Synthases in the Same Producer Strain of Macrolide Antibiotics.</title>
        <authorList>
            <person name="Kudo F."/>
            <person name="Kishikawa K."/>
            <person name="Tsuboi K."/>
            <person name="Kido T."/>
            <person name="Usui T."/>
            <person name="Hashimoto J."/>
            <person name="Shin-Ya K."/>
            <person name="Miyanaga A."/>
            <person name="Eguchi T."/>
        </authorList>
    </citation>
    <scope>NUCLEOTIDE SEQUENCE [LARGE SCALE GENOMIC DNA]</scope>
    <source>
        <strain evidence="1 2">A-8890</strain>
    </source>
</reference>
<protein>
    <submittedName>
        <fullName evidence="1">Uncharacterized protein</fullName>
    </submittedName>
</protein>
<gene>
    <name evidence="1" type="ORF">SGFS_024520</name>
</gene>
<proteinExistence type="predicted"/>